<reference evidence="11" key="1">
    <citation type="submission" date="2019-10" db="EMBL/GenBank/DDBJ databases">
        <authorList>
            <consortium name="DOE Joint Genome Institute"/>
            <person name="Kuo A."/>
            <person name="Miyauchi S."/>
            <person name="Kiss E."/>
            <person name="Drula E."/>
            <person name="Kohler A."/>
            <person name="Sanchez-Garcia M."/>
            <person name="Andreopoulos B."/>
            <person name="Barry K.W."/>
            <person name="Bonito G."/>
            <person name="Buee M."/>
            <person name="Carver A."/>
            <person name="Chen C."/>
            <person name="Cichocki N."/>
            <person name="Clum A."/>
            <person name="Culley D."/>
            <person name="Crous P.W."/>
            <person name="Fauchery L."/>
            <person name="Girlanda M."/>
            <person name="Hayes R."/>
            <person name="Keri Z."/>
            <person name="LaButti K."/>
            <person name="Lipzen A."/>
            <person name="Lombard V."/>
            <person name="Magnuson J."/>
            <person name="Maillard F."/>
            <person name="Morin E."/>
            <person name="Murat C."/>
            <person name="Nolan M."/>
            <person name="Ohm R."/>
            <person name="Pangilinan J."/>
            <person name="Pereira M."/>
            <person name="Perotto S."/>
            <person name="Peter M."/>
            <person name="Riley R."/>
            <person name="Sitrit Y."/>
            <person name="Stielow B."/>
            <person name="Szollosi G."/>
            <person name="Zifcakova L."/>
            <person name="Stursova M."/>
            <person name="Spatafora J.W."/>
            <person name="Tedersoo L."/>
            <person name="Vaario L.-M."/>
            <person name="Yamada A."/>
            <person name="Yan M."/>
            <person name="Wang P."/>
            <person name="Xu J."/>
            <person name="Bruns T."/>
            <person name="Baldrian P."/>
            <person name="Vilgalys R."/>
            <person name="Henrissat B."/>
            <person name="Grigoriev I.V."/>
            <person name="Hibbett D."/>
            <person name="Nagy L.G."/>
            <person name="Martin F.M."/>
        </authorList>
    </citation>
    <scope>NUCLEOTIDE SEQUENCE</scope>
    <source>
        <strain evidence="11">BED1</strain>
    </source>
</reference>
<comment type="pathway">
    <text evidence="2">Secondary metabolite biosynthesis.</text>
</comment>
<dbReference type="EMBL" id="WHUW01000030">
    <property type="protein sequence ID" value="KAF8434132.1"/>
    <property type="molecule type" value="Genomic_DNA"/>
</dbReference>
<keyword evidence="12" id="KW-1185">Reference proteome</keyword>
<evidence type="ECO:0000256" key="10">
    <source>
        <dbReference type="SAM" id="MobiDB-lite"/>
    </source>
</evidence>
<dbReference type="GO" id="GO:0005506">
    <property type="term" value="F:iron ion binding"/>
    <property type="evidence" value="ECO:0007669"/>
    <property type="project" value="InterPro"/>
</dbReference>
<evidence type="ECO:0000256" key="8">
    <source>
        <dbReference type="ARBA" id="ARBA00023033"/>
    </source>
</evidence>
<evidence type="ECO:0000256" key="3">
    <source>
        <dbReference type="ARBA" id="ARBA00010617"/>
    </source>
</evidence>
<dbReference type="GO" id="GO:0016705">
    <property type="term" value="F:oxidoreductase activity, acting on paired donors, with incorporation or reduction of molecular oxygen"/>
    <property type="evidence" value="ECO:0007669"/>
    <property type="project" value="InterPro"/>
</dbReference>
<gene>
    <name evidence="11" type="ORF">L210DRAFT_3506773</name>
</gene>
<reference evidence="11" key="2">
    <citation type="journal article" date="2020" name="Nat. Commun.">
        <title>Large-scale genome sequencing of mycorrhizal fungi provides insights into the early evolution of symbiotic traits.</title>
        <authorList>
            <person name="Miyauchi S."/>
            <person name="Kiss E."/>
            <person name="Kuo A."/>
            <person name="Drula E."/>
            <person name="Kohler A."/>
            <person name="Sanchez-Garcia M."/>
            <person name="Morin E."/>
            <person name="Andreopoulos B."/>
            <person name="Barry K.W."/>
            <person name="Bonito G."/>
            <person name="Buee M."/>
            <person name="Carver A."/>
            <person name="Chen C."/>
            <person name="Cichocki N."/>
            <person name="Clum A."/>
            <person name="Culley D."/>
            <person name="Crous P.W."/>
            <person name="Fauchery L."/>
            <person name="Girlanda M."/>
            <person name="Hayes R.D."/>
            <person name="Keri Z."/>
            <person name="LaButti K."/>
            <person name="Lipzen A."/>
            <person name="Lombard V."/>
            <person name="Magnuson J."/>
            <person name="Maillard F."/>
            <person name="Murat C."/>
            <person name="Nolan M."/>
            <person name="Ohm R.A."/>
            <person name="Pangilinan J."/>
            <person name="Pereira M.F."/>
            <person name="Perotto S."/>
            <person name="Peter M."/>
            <person name="Pfister S."/>
            <person name="Riley R."/>
            <person name="Sitrit Y."/>
            <person name="Stielow J.B."/>
            <person name="Szollosi G."/>
            <person name="Zifcakova L."/>
            <person name="Stursova M."/>
            <person name="Spatafora J.W."/>
            <person name="Tedersoo L."/>
            <person name="Vaario L.M."/>
            <person name="Yamada A."/>
            <person name="Yan M."/>
            <person name="Wang P."/>
            <person name="Xu J."/>
            <person name="Bruns T."/>
            <person name="Baldrian P."/>
            <person name="Vilgalys R."/>
            <person name="Dunand C."/>
            <person name="Henrissat B."/>
            <person name="Grigoriev I.V."/>
            <person name="Hibbett D."/>
            <person name="Nagy L.G."/>
            <person name="Martin F.M."/>
        </authorList>
    </citation>
    <scope>NUCLEOTIDE SEQUENCE</scope>
    <source>
        <strain evidence="11">BED1</strain>
    </source>
</reference>
<dbReference type="InterPro" id="IPR001128">
    <property type="entry name" value="Cyt_P450"/>
</dbReference>
<evidence type="ECO:0000313" key="11">
    <source>
        <dbReference type="EMBL" id="KAF8434132.1"/>
    </source>
</evidence>
<proteinExistence type="inferred from homology"/>
<dbReference type="PANTHER" id="PTHR46300:SF7">
    <property type="entry name" value="P450, PUTATIVE (EUROFUNG)-RELATED"/>
    <property type="match status" value="1"/>
</dbReference>
<dbReference type="Pfam" id="PF00067">
    <property type="entry name" value="p450"/>
    <property type="match status" value="3"/>
</dbReference>
<evidence type="ECO:0000256" key="9">
    <source>
        <dbReference type="PIRSR" id="PIRSR602401-1"/>
    </source>
</evidence>
<keyword evidence="5 9" id="KW-0479">Metal-binding</keyword>
<protein>
    <submittedName>
        <fullName evidence="11">Cytochrome P450</fullName>
    </submittedName>
</protein>
<dbReference type="Gene3D" id="1.10.630.10">
    <property type="entry name" value="Cytochrome P450"/>
    <property type="match status" value="1"/>
</dbReference>
<comment type="cofactor">
    <cofactor evidence="1 9">
        <name>heme</name>
        <dbReference type="ChEBI" id="CHEBI:30413"/>
    </cofactor>
</comment>
<keyword evidence="8" id="KW-0503">Monooxygenase</keyword>
<comment type="caution">
    <text evidence="11">The sequence shown here is derived from an EMBL/GenBank/DDBJ whole genome shotgun (WGS) entry which is preliminary data.</text>
</comment>
<dbReference type="GO" id="GO:0020037">
    <property type="term" value="F:heme binding"/>
    <property type="evidence" value="ECO:0007669"/>
    <property type="project" value="InterPro"/>
</dbReference>
<name>A0AAD4BLK7_BOLED</name>
<feature type="region of interest" description="Disordered" evidence="10">
    <location>
        <begin position="164"/>
        <end position="204"/>
    </location>
</feature>
<dbReference type="GO" id="GO:0016020">
    <property type="term" value="C:membrane"/>
    <property type="evidence" value="ECO:0007669"/>
    <property type="project" value="UniProtKB-SubCell"/>
</dbReference>
<dbReference type="InterPro" id="IPR036396">
    <property type="entry name" value="Cyt_P450_sf"/>
</dbReference>
<sequence length="805" mass="90339">MSSMPGWTLVDTHPTQGRVFQRPLDITELSFLWDGFFNGTADSLHHYELHLSNGARDAHLFSKANIARAWVSTKRCFPKAGDSSGFASEPHFVVREHDLVDATSSLGRTFARCLLDMLARGGGPEPGQVPLAERLTMAIPSVDLLLAWASVLAQSGNMTVAEGNRDRDISTEDENDTGSLQGGHTLPCRLTRSTPHTAARPGVVSTSLTPTQTAVVIVHCRLRDITFGNAYLLEHLYHLTGRREDWRVLTEYIDLKSFVLGIGTHASYYDTTVVASLNDLLHELMCGPRDLKFLSVYFAQYDGLVGLFSNMLSASTKAYSNEPSRSYRPHRSSDWATHRPLPALLGLETYLVAVGVLVVSALTLFKRRRQTVHGFRLLPGPVPLPLIGNLFSIDAKKPWMTYAEWATHYGSHGDIFMIRVLKQDIIVINSEKIAKNLLDHRSNIYSDRPYLATKDPYGWSFNLGWAHYGDRWRSQRRIFHQTFRAEAALVFRPVQLRKAHQLVLDILSAPHNFSEHIQRFSAAVIMSIVYDYDVAPEHDHLVELFERGNTLALESLTPEASSVIDAFPFGKRKADLSKHCAMQMIEEPFEYATKREAMGSSASAMALDLLRATKDVDDPSQLQLSKDTCATAFLVQKRQVWTSRDHPEVQERAQVEIDAVVGTDRLPNFDDRPNLPYVEAILLETLRMAIYHNEDVYPEPDVFKPERFFVGGKLRGDKSTESLAFGFGRRVCPGRYNADNSVWIAIVLILCAFKIAKARGEQGEELDFEPTFNYGVTTSPDPFPCSIIPRLNVDVHKLSTADSFE</sequence>
<dbReference type="InterPro" id="IPR017972">
    <property type="entry name" value="Cyt_P450_CS"/>
</dbReference>
<keyword evidence="4 9" id="KW-0349">Heme</keyword>
<feature type="binding site" description="axial binding residue" evidence="9">
    <location>
        <position position="732"/>
    </location>
    <ligand>
        <name>heme</name>
        <dbReference type="ChEBI" id="CHEBI:30413"/>
    </ligand>
    <ligandPart>
        <name>Fe</name>
        <dbReference type="ChEBI" id="CHEBI:18248"/>
    </ligandPart>
</feature>
<dbReference type="SUPFAM" id="SSF48264">
    <property type="entry name" value="Cytochrome P450"/>
    <property type="match status" value="1"/>
</dbReference>
<dbReference type="AlphaFoldDB" id="A0AAD4BLK7"/>
<comment type="similarity">
    <text evidence="3">Belongs to the cytochrome P450 family.</text>
</comment>
<dbReference type="PANTHER" id="PTHR46300">
    <property type="entry name" value="P450, PUTATIVE (EUROFUNG)-RELATED-RELATED"/>
    <property type="match status" value="1"/>
</dbReference>
<dbReference type="PROSITE" id="PS00086">
    <property type="entry name" value="CYTOCHROME_P450"/>
    <property type="match status" value="1"/>
</dbReference>
<keyword evidence="7 9" id="KW-0408">Iron</keyword>
<evidence type="ECO:0000256" key="4">
    <source>
        <dbReference type="ARBA" id="ARBA00022617"/>
    </source>
</evidence>
<organism evidence="11 12">
    <name type="scientific">Boletus edulis BED1</name>
    <dbReference type="NCBI Taxonomy" id="1328754"/>
    <lineage>
        <taxon>Eukaryota</taxon>
        <taxon>Fungi</taxon>
        <taxon>Dikarya</taxon>
        <taxon>Basidiomycota</taxon>
        <taxon>Agaricomycotina</taxon>
        <taxon>Agaricomycetes</taxon>
        <taxon>Agaricomycetidae</taxon>
        <taxon>Boletales</taxon>
        <taxon>Boletineae</taxon>
        <taxon>Boletaceae</taxon>
        <taxon>Boletoideae</taxon>
        <taxon>Boletus</taxon>
    </lineage>
</organism>
<dbReference type="GO" id="GO:0004497">
    <property type="term" value="F:monooxygenase activity"/>
    <property type="evidence" value="ECO:0007669"/>
    <property type="project" value="UniProtKB-KW"/>
</dbReference>
<evidence type="ECO:0000256" key="6">
    <source>
        <dbReference type="ARBA" id="ARBA00023002"/>
    </source>
</evidence>
<evidence type="ECO:0000256" key="1">
    <source>
        <dbReference type="ARBA" id="ARBA00001971"/>
    </source>
</evidence>
<evidence type="ECO:0000256" key="2">
    <source>
        <dbReference type="ARBA" id="ARBA00005179"/>
    </source>
</evidence>
<keyword evidence="6" id="KW-0560">Oxidoreductase</keyword>
<evidence type="ECO:0000256" key="7">
    <source>
        <dbReference type="ARBA" id="ARBA00023004"/>
    </source>
</evidence>
<dbReference type="Proteomes" id="UP001194468">
    <property type="component" value="Unassembled WGS sequence"/>
</dbReference>
<dbReference type="InterPro" id="IPR002401">
    <property type="entry name" value="Cyt_P450_E_grp-I"/>
</dbReference>
<evidence type="ECO:0000313" key="12">
    <source>
        <dbReference type="Proteomes" id="UP001194468"/>
    </source>
</evidence>
<dbReference type="InterPro" id="IPR050364">
    <property type="entry name" value="Cytochrome_P450_fung"/>
</dbReference>
<accession>A0AAD4BLK7</accession>
<dbReference type="PRINTS" id="PR00463">
    <property type="entry name" value="EP450I"/>
</dbReference>
<evidence type="ECO:0000256" key="5">
    <source>
        <dbReference type="ARBA" id="ARBA00022723"/>
    </source>
</evidence>